<dbReference type="AlphaFoldDB" id="A0AA37QDM0"/>
<dbReference type="SMART" id="SM01091">
    <property type="entry name" value="CorC_HlyC"/>
    <property type="match status" value="1"/>
</dbReference>
<evidence type="ECO:0000256" key="8">
    <source>
        <dbReference type="PROSITE-ProRule" id="PRU01193"/>
    </source>
</evidence>
<dbReference type="Proteomes" id="UP001161325">
    <property type="component" value="Unassembled WGS sequence"/>
</dbReference>
<dbReference type="InterPro" id="IPR046342">
    <property type="entry name" value="CBS_dom_sf"/>
</dbReference>
<keyword evidence="6 8" id="KW-0472">Membrane</keyword>
<dbReference type="SUPFAM" id="SSF54631">
    <property type="entry name" value="CBS-domain pair"/>
    <property type="match status" value="1"/>
</dbReference>
<name>A0AA37QDM0_9BACT</name>
<sequence>MSGIASEVAIILLLLVLNGVFAMSELAVMTARKIRLEQRAEAGDRGARAALELAHEPTQFLSTVQVGITLIGVLAGAFGGASIAEQLADGFRASATLAPYADALGLTIVVGAITYLSLIIGELVPKRVALTAPERIASVIARPMRMLSRVVSPLVKLLTGSTNLMLRLLGVRAHTDANVTEEEIRALVEQGAESGVLQREEHEVVERVFRLGDRQVSALMTPRPDVDWIDVGEGAAGLRAELALGRRSLLLVCREDVDHVVGFVRAEDLLARCVTGAALDSAALESLAQAPLFVPESMPAFRLLDALRRARQHAAVVLDEFGGVAGVVTLDDVLQDLIGDFPHEQEEEGGALIVRRDDGSWLIDGQTPIADVEGALDIALAEEERPGYQTVGGFVMARLGRLPRPAEQFEWDGHHFEVVAMDGRRVEAVRVARVRDGHPTTPPSTPLE</sequence>
<evidence type="ECO:0000256" key="5">
    <source>
        <dbReference type="ARBA" id="ARBA00023122"/>
    </source>
</evidence>
<evidence type="ECO:0000259" key="9">
    <source>
        <dbReference type="PROSITE" id="PS51371"/>
    </source>
</evidence>
<dbReference type="PANTHER" id="PTHR22777:SF17">
    <property type="entry name" value="UPF0053 PROTEIN SLL0260"/>
    <property type="match status" value="1"/>
</dbReference>
<dbReference type="Gene3D" id="3.10.580.10">
    <property type="entry name" value="CBS-domain"/>
    <property type="match status" value="1"/>
</dbReference>
<dbReference type="InterPro" id="IPR000644">
    <property type="entry name" value="CBS_dom"/>
</dbReference>
<dbReference type="PROSITE" id="PS51846">
    <property type="entry name" value="CNNM"/>
    <property type="match status" value="1"/>
</dbReference>
<dbReference type="InterPro" id="IPR044751">
    <property type="entry name" value="Ion_transp-like_CBS"/>
</dbReference>
<dbReference type="Gene3D" id="3.30.465.10">
    <property type="match status" value="1"/>
</dbReference>
<protein>
    <recommendedName>
        <fullName evidence="13">Magnesium and cobalt efflux protein CorC</fullName>
    </recommendedName>
</protein>
<dbReference type="Pfam" id="PF01595">
    <property type="entry name" value="CNNM"/>
    <property type="match status" value="1"/>
</dbReference>
<feature type="domain" description="CNNM transmembrane" evidence="10">
    <location>
        <begin position="1"/>
        <end position="201"/>
    </location>
</feature>
<dbReference type="InterPro" id="IPR002550">
    <property type="entry name" value="CNNM"/>
</dbReference>
<dbReference type="EMBL" id="BRXS01000001">
    <property type="protein sequence ID" value="GLC23813.1"/>
    <property type="molecule type" value="Genomic_DNA"/>
</dbReference>
<dbReference type="SUPFAM" id="SSF56176">
    <property type="entry name" value="FAD-binding/transporter-associated domain-like"/>
    <property type="match status" value="1"/>
</dbReference>
<dbReference type="PANTHER" id="PTHR22777">
    <property type="entry name" value="HEMOLYSIN-RELATED"/>
    <property type="match status" value="1"/>
</dbReference>
<comment type="subcellular location">
    <subcellularLocation>
        <location evidence="1">Membrane</location>
        <topology evidence="1">Multi-pass membrane protein</topology>
    </subcellularLocation>
</comment>
<feature type="domain" description="CBS" evidence="9">
    <location>
        <begin position="287"/>
        <end position="346"/>
    </location>
</feature>
<keyword evidence="4 8" id="KW-1133">Transmembrane helix</keyword>
<keyword evidence="2 8" id="KW-0812">Transmembrane</keyword>
<evidence type="ECO:0000256" key="3">
    <source>
        <dbReference type="ARBA" id="ARBA00022737"/>
    </source>
</evidence>
<dbReference type="InterPro" id="IPR036318">
    <property type="entry name" value="FAD-bd_PCMH-like_sf"/>
</dbReference>
<keyword evidence="3" id="KW-0677">Repeat</keyword>
<organism evidence="11 12">
    <name type="scientific">Roseisolibacter agri</name>
    <dbReference type="NCBI Taxonomy" id="2014610"/>
    <lineage>
        <taxon>Bacteria</taxon>
        <taxon>Pseudomonadati</taxon>
        <taxon>Gemmatimonadota</taxon>
        <taxon>Gemmatimonadia</taxon>
        <taxon>Gemmatimonadales</taxon>
        <taxon>Gemmatimonadaceae</taxon>
        <taxon>Roseisolibacter</taxon>
    </lineage>
</organism>
<dbReference type="PROSITE" id="PS51371">
    <property type="entry name" value="CBS"/>
    <property type="match status" value="1"/>
</dbReference>
<dbReference type="InterPro" id="IPR016169">
    <property type="entry name" value="FAD-bd_PCMH_sub2"/>
</dbReference>
<dbReference type="GO" id="GO:0005886">
    <property type="term" value="C:plasma membrane"/>
    <property type="evidence" value="ECO:0007669"/>
    <property type="project" value="TreeGrafter"/>
</dbReference>
<evidence type="ECO:0000256" key="6">
    <source>
        <dbReference type="ARBA" id="ARBA00023136"/>
    </source>
</evidence>
<evidence type="ECO:0000259" key="10">
    <source>
        <dbReference type="PROSITE" id="PS51846"/>
    </source>
</evidence>
<dbReference type="Pfam" id="PF03471">
    <property type="entry name" value="CorC_HlyC"/>
    <property type="match status" value="1"/>
</dbReference>
<dbReference type="Pfam" id="PF00571">
    <property type="entry name" value="CBS"/>
    <property type="match status" value="1"/>
</dbReference>
<evidence type="ECO:0008006" key="13">
    <source>
        <dbReference type="Google" id="ProtNLM"/>
    </source>
</evidence>
<comment type="caution">
    <text evidence="11">The sequence shown here is derived from an EMBL/GenBank/DDBJ whole genome shotgun (WGS) entry which is preliminary data.</text>
</comment>
<evidence type="ECO:0000256" key="4">
    <source>
        <dbReference type="ARBA" id="ARBA00022989"/>
    </source>
</evidence>
<dbReference type="InterPro" id="IPR005170">
    <property type="entry name" value="Transptr-assoc_dom"/>
</dbReference>
<keyword evidence="5 7" id="KW-0129">CBS domain</keyword>
<evidence type="ECO:0000313" key="12">
    <source>
        <dbReference type="Proteomes" id="UP001161325"/>
    </source>
</evidence>
<evidence type="ECO:0000256" key="2">
    <source>
        <dbReference type="ARBA" id="ARBA00022692"/>
    </source>
</evidence>
<evidence type="ECO:0000313" key="11">
    <source>
        <dbReference type="EMBL" id="GLC23813.1"/>
    </source>
</evidence>
<evidence type="ECO:0000256" key="7">
    <source>
        <dbReference type="PROSITE-ProRule" id="PRU00703"/>
    </source>
</evidence>
<evidence type="ECO:0000256" key="1">
    <source>
        <dbReference type="ARBA" id="ARBA00004141"/>
    </source>
</evidence>
<gene>
    <name evidence="11" type="ORF">rosag_03260</name>
</gene>
<dbReference type="GO" id="GO:0050660">
    <property type="term" value="F:flavin adenine dinucleotide binding"/>
    <property type="evidence" value="ECO:0007669"/>
    <property type="project" value="InterPro"/>
</dbReference>
<reference evidence="11" key="1">
    <citation type="submission" date="2022-08" db="EMBL/GenBank/DDBJ databases">
        <title>Draft genome sequencing of Roseisolibacter agri AW1220.</title>
        <authorList>
            <person name="Tobiishi Y."/>
            <person name="Tonouchi A."/>
        </authorList>
    </citation>
    <scope>NUCLEOTIDE SEQUENCE</scope>
    <source>
        <strain evidence="11">AW1220</strain>
    </source>
</reference>
<keyword evidence="12" id="KW-1185">Reference proteome</keyword>
<dbReference type="RefSeq" id="WP_284348257.1">
    <property type="nucleotide sequence ID" value="NZ_BRXS01000001.1"/>
</dbReference>
<accession>A0AA37QDM0</accession>
<dbReference type="CDD" id="cd04590">
    <property type="entry name" value="CBS_pair_CorC_HlyC_assoc"/>
    <property type="match status" value="1"/>
</dbReference>
<proteinExistence type="predicted"/>